<dbReference type="AlphaFoldDB" id="A0A8S3B8S0"/>
<feature type="compositionally biased region" description="Low complexity" evidence="1">
    <location>
        <begin position="1"/>
        <end position="17"/>
    </location>
</feature>
<dbReference type="EMBL" id="CAJOBI010138019">
    <property type="protein sequence ID" value="CAF4754729.1"/>
    <property type="molecule type" value="Genomic_DNA"/>
</dbReference>
<comment type="caution">
    <text evidence="3">The sequence shown here is derived from an EMBL/GenBank/DDBJ whole genome shotgun (WGS) entry which is preliminary data.</text>
</comment>
<reference evidence="3" key="1">
    <citation type="submission" date="2021-02" db="EMBL/GenBank/DDBJ databases">
        <authorList>
            <person name="Nowell W R."/>
        </authorList>
    </citation>
    <scope>NUCLEOTIDE SEQUENCE</scope>
</reference>
<proteinExistence type="predicted"/>
<feature type="non-terminal residue" evidence="3">
    <location>
        <position position="58"/>
    </location>
</feature>
<evidence type="ECO:0000313" key="4">
    <source>
        <dbReference type="Proteomes" id="UP000676336"/>
    </source>
</evidence>
<dbReference type="Proteomes" id="UP000676336">
    <property type="component" value="Unassembled WGS sequence"/>
</dbReference>
<evidence type="ECO:0000313" key="2">
    <source>
        <dbReference type="EMBL" id="CAF4745331.1"/>
    </source>
</evidence>
<evidence type="ECO:0000256" key="1">
    <source>
        <dbReference type="SAM" id="MobiDB-lite"/>
    </source>
</evidence>
<gene>
    <name evidence="2" type="ORF">BYL167_LOCUS45873</name>
    <name evidence="3" type="ORF">SMN809_LOCUS45288</name>
</gene>
<dbReference type="Proteomes" id="UP000681967">
    <property type="component" value="Unassembled WGS sequence"/>
</dbReference>
<evidence type="ECO:0000313" key="3">
    <source>
        <dbReference type="EMBL" id="CAF4754729.1"/>
    </source>
</evidence>
<dbReference type="EMBL" id="CAJOBH010128403">
    <property type="protein sequence ID" value="CAF4745331.1"/>
    <property type="molecule type" value="Genomic_DNA"/>
</dbReference>
<organism evidence="3 4">
    <name type="scientific">Rotaria magnacalcarata</name>
    <dbReference type="NCBI Taxonomy" id="392030"/>
    <lineage>
        <taxon>Eukaryota</taxon>
        <taxon>Metazoa</taxon>
        <taxon>Spiralia</taxon>
        <taxon>Gnathifera</taxon>
        <taxon>Rotifera</taxon>
        <taxon>Eurotatoria</taxon>
        <taxon>Bdelloidea</taxon>
        <taxon>Philodinida</taxon>
        <taxon>Philodinidae</taxon>
        <taxon>Rotaria</taxon>
    </lineage>
</organism>
<feature type="region of interest" description="Disordered" evidence="1">
    <location>
        <begin position="37"/>
        <end position="58"/>
    </location>
</feature>
<feature type="non-terminal residue" evidence="3">
    <location>
        <position position="1"/>
    </location>
</feature>
<accession>A0A8S3B8S0</accession>
<sequence>RHPSSTSSTNTIATTISVPPSISHDPNTRIIRCLANTTQRTSEDKKLRIPMSPSATLT</sequence>
<protein>
    <submittedName>
        <fullName evidence="3">Uncharacterized protein</fullName>
    </submittedName>
</protein>
<name>A0A8S3B8S0_9BILA</name>
<feature type="region of interest" description="Disordered" evidence="1">
    <location>
        <begin position="1"/>
        <end position="24"/>
    </location>
</feature>